<evidence type="ECO:0000259" key="4">
    <source>
        <dbReference type="PROSITE" id="PS50109"/>
    </source>
</evidence>
<feature type="modified residue" description="4-aspartylphosphate" evidence="3">
    <location>
        <position position="187"/>
    </location>
</feature>
<dbReference type="InterPro" id="IPR003594">
    <property type="entry name" value="HATPase_dom"/>
</dbReference>
<dbReference type="InterPro" id="IPR001789">
    <property type="entry name" value="Sig_transdc_resp-reg_receiver"/>
</dbReference>
<dbReference type="Pfam" id="PF00072">
    <property type="entry name" value="Response_reg"/>
    <property type="match status" value="1"/>
</dbReference>
<accession>A0A832A619</accession>
<dbReference type="InterPro" id="IPR011006">
    <property type="entry name" value="CheY-like_superfamily"/>
</dbReference>
<proteinExistence type="predicted"/>
<name>A0A832A619_9BACT</name>
<dbReference type="PANTHER" id="PTHR43065">
    <property type="entry name" value="SENSOR HISTIDINE KINASE"/>
    <property type="match status" value="1"/>
</dbReference>
<dbReference type="EC" id="2.7.13.3" evidence="2"/>
<dbReference type="SUPFAM" id="SSF52172">
    <property type="entry name" value="CheY-like"/>
    <property type="match status" value="1"/>
</dbReference>
<comment type="caution">
    <text evidence="6">The sequence shown here is derived from an EMBL/GenBank/DDBJ whole genome shotgun (WGS) entry which is preliminary data.</text>
</comment>
<sequence length="253" mass="27919">MLLNLVINARDAMPQGGKLLLETANVVLDEDYVKDHPHARPGPYVMISVTDTGCGMTPEVMERIFEPFYTTKEVGKGTGLGLSVAYGIVKQHDGLIHVYSEPDKGTTFRIYLPRFEGEAEKALDLVEPEIRGGTETILVAEDDPGVRSYLVTVLREAGYHVVEARNGVEAVEQYVRHMETVDLLVCDMVMPTMGGEEAVAMIRRGGRRIPVVFMSGYPGRVNGVPGPSASDTVFLEKPIKRREFLKAIRSLLD</sequence>
<dbReference type="SMART" id="SM00387">
    <property type="entry name" value="HATPase_c"/>
    <property type="match status" value="1"/>
</dbReference>
<gene>
    <name evidence="6" type="ORF">ENS06_13580</name>
</gene>
<protein>
    <recommendedName>
        <fullName evidence="2">histidine kinase</fullName>
        <ecNumber evidence="2">2.7.13.3</ecNumber>
    </recommendedName>
</protein>
<dbReference type="GO" id="GO:0004673">
    <property type="term" value="F:protein histidine kinase activity"/>
    <property type="evidence" value="ECO:0007669"/>
    <property type="project" value="UniProtKB-EC"/>
</dbReference>
<dbReference type="SMART" id="SM00448">
    <property type="entry name" value="REC"/>
    <property type="match status" value="1"/>
</dbReference>
<keyword evidence="3" id="KW-0597">Phosphoprotein</keyword>
<dbReference type="PROSITE" id="PS50109">
    <property type="entry name" value="HIS_KIN"/>
    <property type="match status" value="1"/>
</dbReference>
<evidence type="ECO:0000256" key="1">
    <source>
        <dbReference type="ARBA" id="ARBA00000085"/>
    </source>
</evidence>
<dbReference type="PROSITE" id="PS50110">
    <property type="entry name" value="RESPONSE_REGULATORY"/>
    <property type="match status" value="1"/>
</dbReference>
<dbReference type="InterPro" id="IPR036890">
    <property type="entry name" value="HATPase_C_sf"/>
</dbReference>
<reference evidence="6" key="1">
    <citation type="journal article" date="2020" name="mSystems">
        <title>Genome- and Community-Level Interaction Insights into Carbon Utilization and Element Cycling Functions of Hydrothermarchaeota in Hydrothermal Sediment.</title>
        <authorList>
            <person name="Zhou Z."/>
            <person name="Liu Y."/>
            <person name="Xu W."/>
            <person name="Pan J."/>
            <person name="Luo Z.H."/>
            <person name="Li M."/>
        </authorList>
    </citation>
    <scope>NUCLEOTIDE SEQUENCE [LARGE SCALE GENOMIC DNA]</scope>
    <source>
        <strain evidence="6">SpSt-456</strain>
    </source>
</reference>
<dbReference type="Pfam" id="PF02518">
    <property type="entry name" value="HATPase_c"/>
    <property type="match status" value="1"/>
</dbReference>
<dbReference type="InterPro" id="IPR005467">
    <property type="entry name" value="His_kinase_dom"/>
</dbReference>
<feature type="domain" description="Response regulatory" evidence="5">
    <location>
        <begin position="136"/>
        <end position="252"/>
    </location>
</feature>
<organism evidence="6">
    <name type="scientific">Desulfacinum infernum</name>
    <dbReference type="NCBI Taxonomy" id="35837"/>
    <lineage>
        <taxon>Bacteria</taxon>
        <taxon>Pseudomonadati</taxon>
        <taxon>Thermodesulfobacteriota</taxon>
        <taxon>Syntrophobacteria</taxon>
        <taxon>Syntrophobacterales</taxon>
        <taxon>Syntrophobacteraceae</taxon>
        <taxon>Desulfacinum</taxon>
    </lineage>
</organism>
<dbReference type="InterPro" id="IPR004358">
    <property type="entry name" value="Sig_transdc_His_kin-like_C"/>
</dbReference>
<dbReference type="PRINTS" id="PR00344">
    <property type="entry name" value="BCTRLSENSOR"/>
</dbReference>
<dbReference type="CDD" id="cd00156">
    <property type="entry name" value="REC"/>
    <property type="match status" value="1"/>
</dbReference>
<dbReference type="SUPFAM" id="SSF55874">
    <property type="entry name" value="ATPase domain of HSP90 chaperone/DNA topoisomerase II/histidine kinase"/>
    <property type="match status" value="1"/>
</dbReference>
<evidence type="ECO:0000259" key="5">
    <source>
        <dbReference type="PROSITE" id="PS50110"/>
    </source>
</evidence>
<dbReference type="PANTHER" id="PTHR43065:SF42">
    <property type="entry name" value="TWO-COMPONENT SENSOR PPRA"/>
    <property type="match status" value="1"/>
</dbReference>
<evidence type="ECO:0000313" key="6">
    <source>
        <dbReference type="EMBL" id="HFK98337.1"/>
    </source>
</evidence>
<dbReference type="Gene3D" id="3.40.50.2300">
    <property type="match status" value="1"/>
</dbReference>
<evidence type="ECO:0000256" key="2">
    <source>
        <dbReference type="ARBA" id="ARBA00012438"/>
    </source>
</evidence>
<dbReference type="AlphaFoldDB" id="A0A832A619"/>
<dbReference type="Gene3D" id="3.30.565.10">
    <property type="entry name" value="Histidine kinase-like ATPase, C-terminal domain"/>
    <property type="match status" value="1"/>
</dbReference>
<dbReference type="GO" id="GO:0000160">
    <property type="term" value="P:phosphorelay signal transduction system"/>
    <property type="evidence" value="ECO:0007669"/>
    <property type="project" value="InterPro"/>
</dbReference>
<feature type="domain" description="Histidine kinase" evidence="4">
    <location>
        <begin position="1"/>
        <end position="116"/>
    </location>
</feature>
<evidence type="ECO:0000256" key="3">
    <source>
        <dbReference type="PROSITE-ProRule" id="PRU00169"/>
    </source>
</evidence>
<dbReference type="EMBL" id="DSTK01000039">
    <property type="protein sequence ID" value="HFK98337.1"/>
    <property type="molecule type" value="Genomic_DNA"/>
</dbReference>
<comment type="catalytic activity">
    <reaction evidence="1">
        <text>ATP + protein L-histidine = ADP + protein N-phospho-L-histidine.</text>
        <dbReference type="EC" id="2.7.13.3"/>
    </reaction>
</comment>